<evidence type="ECO:0000256" key="8">
    <source>
        <dbReference type="ARBA" id="ARBA00022824"/>
    </source>
</evidence>
<evidence type="ECO:0000256" key="10">
    <source>
        <dbReference type="ARBA" id="ARBA00022989"/>
    </source>
</evidence>
<evidence type="ECO:0000256" key="1">
    <source>
        <dbReference type="ARBA" id="ARBA00004389"/>
    </source>
</evidence>
<keyword evidence="5" id="KW-0328">Glycosyltransferase</keyword>
<evidence type="ECO:0000256" key="6">
    <source>
        <dbReference type="ARBA" id="ARBA00022679"/>
    </source>
</evidence>
<dbReference type="Proteomes" id="UP000256970">
    <property type="component" value="Unassembled WGS sequence"/>
</dbReference>
<dbReference type="PANTHER" id="PTHR10859">
    <property type="entry name" value="GLYCOSYL TRANSFERASE"/>
    <property type="match status" value="1"/>
</dbReference>
<evidence type="ECO:0000256" key="11">
    <source>
        <dbReference type="ARBA" id="ARBA00023136"/>
    </source>
</evidence>
<evidence type="ECO:0000256" key="5">
    <source>
        <dbReference type="ARBA" id="ARBA00022676"/>
    </source>
</evidence>
<evidence type="ECO:0000313" key="14">
    <source>
        <dbReference type="Proteomes" id="UP000256970"/>
    </source>
</evidence>
<dbReference type="EMBL" id="FNXT01000045">
    <property type="protein sequence ID" value="SZX60139.1"/>
    <property type="molecule type" value="Genomic_DNA"/>
</dbReference>
<accession>A0A383V5Y6</accession>
<evidence type="ECO:0000313" key="13">
    <source>
        <dbReference type="EMBL" id="SZX60139.1"/>
    </source>
</evidence>
<dbReference type="Pfam" id="PF00535">
    <property type="entry name" value="Glycos_transf_2"/>
    <property type="match status" value="1"/>
</dbReference>
<keyword evidence="11" id="KW-0472">Membrane</keyword>
<comment type="catalytic activity">
    <reaction evidence="12">
        <text>a di-trans,poly-cis-dolichyl phosphate + UDP-alpha-D-glucose = a di-trans,poly-cis-dolichyl beta-D-glucosyl phosphate + UDP</text>
        <dbReference type="Rhea" id="RHEA:15401"/>
        <dbReference type="Rhea" id="RHEA-COMP:19498"/>
        <dbReference type="Rhea" id="RHEA-COMP:19502"/>
        <dbReference type="ChEBI" id="CHEBI:57525"/>
        <dbReference type="ChEBI" id="CHEBI:57683"/>
        <dbReference type="ChEBI" id="CHEBI:58223"/>
        <dbReference type="ChEBI" id="CHEBI:58885"/>
        <dbReference type="EC" id="2.4.1.117"/>
    </reaction>
    <physiologicalReaction direction="left-to-right" evidence="12">
        <dbReference type="Rhea" id="RHEA:15402"/>
    </physiologicalReaction>
</comment>
<evidence type="ECO:0000256" key="9">
    <source>
        <dbReference type="ARBA" id="ARBA00022968"/>
    </source>
</evidence>
<dbReference type="STRING" id="3088.A0A383V5Y6"/>
<keyword evidence="8" id="KW-0256">Endoplasmic reticulum</keyword>
<comment type="subcellular location">
    <subcellularLocation>
        <location evidence="1">Endoplasmic reticulum membrane</location>
        <topology evidence="1">Single-pass membrane protein</topology>
    </subcellularLocation>
</comment>
<evidence type="ECO:0000256" key="12">
    <source>
        <dbReference type="ARBA" id="ARBA00045097"/>
    </source>
</evidence>
<gene>
    <name evidence="13" type="ORF">BQ4739_LOCUS720</name>
</gene>
<keyword evidence="10" id="KW-1133">Transmembrane helix</keyword>
<keyword evidence="9" id="KW-0735">Signal-anchor</keyword>
<dbReference type="GO" id="GO:0004581">
    <property type="term" value="F:dolichyl-phosphate beta-glucosyltransferase activity"/>
    <property type="evidence" value="ECO:0007669"/>
    <property type="project" value="UniProtKB-EC"/>
</dbReference>
<name>A0A383V5Y6_TETOB</name>
<keyword evidence="14" id="KW-1185">Reference proteome</keyword>
<evidence type="ECO:0000256" key="7">
    <source>
        <dbReference type="ARBA" id="ARBA00022692"/>
    </source>
</evidence>
<protein>
    <recommendedName>
        <fullName evidence="4">dolichyl-phosphate beta-glucosyltransferase</fullName>
        <ecNumber evidence="4">2.4.1.117</ecNumber>
    </recommendedName>
</protein>
<dbReference type="SUPFAM" id="SSF53448">
    <property type="entry name" value="Nucleotide-diphospho-sugar transferases"/>
    <property type="match status" value="1"/>
</dbReference>
<dbReference type="GO" id="GO:0005789">
    <property type="term" value="C:endoplasmic reticulum membrane"/>
    <property type="evidence" value="ECO:0007669"/>
    <property type="project" value="UniProtKB-SubCell"/>
</dbReference>
<dbReference type="InterPro" id="IPR035518">
    <property type="entry name" value="DPG_synthase"/>
</dbReference>
<comment type="pathway">
    <text evidence="2">Protein modification; protein glycosylation.</text>
</comment>
<keyword evidence="6" id="KW-0808">Transferase</keyword>
<dbReference type="GO" id="GO:0006487">
    <property type="term" value="P:protein N-linked glycosylation"/>
    <property type="evidence" value="ECO:0007669"/>
    <property type="project" value="TreeGrafter"/>
</dbReference>
<proteinExistence type="inferred from homology"/>
<comment type="similarity">
    <text evidence="3">Belongs to the glycosyltransferase 2 family.</text>
</comment>
<dbReference type="InterPro" id="IPR001173">
    <property type="entry name" value="Glyco_trans_2-like"/>
</dbReference>
<sequence length="352" mass="38592">MDLPLIVAVSLALVATYVVRQVLAFWARLDQDSSEGLQLQIEDPSSIKPLLCPSIWGAATKRLSVVVPAYNEEDRLPATLDETLAYLQRRRNKEGPAFTYEVIIVDDGSKDSTAAVAMGFVKRHGVDAVRLLRLPYNCGKGRAVREGMLIARGELCLMMDADGATRVSDMENLEAAVKEVAVASWGKGKTLTSSAATAVPDAGGPLAVAVGSRAHLEKAALAQRSKLRNFLMHGFHFLVTFVAGHAVADTQCGFKMFTRRAAAVLYTNQRLQRWCFDVELLFLAQRLGVPVKEVQVQWVEMPGSKIRFTSILHMAFELVSLKLAYQWLGLWRVAEETAAHGRINAPGRAKAS</sequence>
<evidence type="ECO:0000256" key="2">
    <source>
        <dbReference type="ARBA" id="ARBA00004922"/>
    </source>
</evidence>
<organism evidence="13 14">
    <name type="scientific">Tetradesmus obliquus</name>
    <name type="common">Green alga</name>
    <name type="synonym">Acutodesmus obliquus</name>
    <dbReference type="NCBI Taxonomy" id="3088"/>
    <lineage>
        <taxon>Eukaryota</taxon>
        <taxon>Viridiplantae</taxon>
        <taxon>Chlorophyta</taxon>
        <taxon>core chlorophytes</taxon>
        <taxon>Chlorophyceae</taxon>
        <taxon>CS clade</taxon>
        <taxon>Sphaeropleales</taxon>
        <taxon>Scenedesmaceae</taxon>
        <taxon>Tetradesmus</taxon>
    </lineage>
</organism>
<evidence type="ECO:0000256" key="3">
    <source>
        <dbReference type="ARBA" id="ARBA00006739"/>
    </source>
</evidence>
<reference evidence="13 14" key="1">
    <citation type="submission" date="2016-10" db="EMBL/GenBank/DDBJ databases">
        <authorList>
            <person name="Cai Z."/>
        </authorList>
    </citation>
    <scope>NUCLEOTIDE SEQUENCE [LARGE SCALE GENOMIC DNA]</scope>
</reference>
<dbReference type="AlphaFoldDB" id="A0A383V5Y6"/>
<dbReference type="PANTHER" id="PTHR10859:SF91">
    <property type="entry name" value="DOLICHYL-PHOSPHATE BETA-GLUCOSYLTRANSFERASE"/>
    <property type="match status" value="1"/>
</dbReference>
<dbReference type="Gene3D" id="3.90.550.10">
    <property type="entry name" value="Spore Coat Polysaccharide Biosynthesis Protein SpsA, Chain A"/>
    <property type="match status" value="1"/>
</dbReference>
<dbReference type="EC" id="2.4.1.117" evidence="4"/>
<dbReference type="InterPro" id="IPR029044">
    <property type="entry name" value="Nucleotide-diphossugar_trans"/>
</dbReference>
<keyword evidence="7" id="KW-0812">Transmembrane</keyword>
<evidence type="ECO:0000256" key="4">
    <source>
        <dbReference type="ARBA" id="ARBA00012583"/>
    </source>
</evidence>
<dbReference type="CDD" id="cd04188">
    <property type="entry name" value="DPG_synthase"/>
    <property type="match status" value="1"/>
</dbReference>